<evidence type="ECO:0000256" key="2">
    <source>
        <dbReference type="SAM" id="Phobius"/>
    </source>
</evidence>
<accession>A0ABV9E644</accession>
<keyword evidence="2" id="KW-1133">Transmembrane helix</keyword>
<proteinExistence type="predicted"/>
<dbReference type="EMBL" id="JBHSFQ010000037">
    <property type="protein sequence ID" value="MFC4565433.1"/>
    <property type="molecule type" value="Genomic_DNA"/>
</dbReference>
<protein>
    <submittedName>
        <fullName evidence="3">Uncharacterized protein</fullName>
    </submittedName>
</protein>
<feature type="region of interest" description="Disordered" evidence="1">
    <location>
        <begin position="1"/>
        <end position="23"/>
    </location>
</feature>
<keyword evidence="2" id="KW-0812">Transmembrane</keyword>
<feature type="transmembrane region" description="Helical" evidence="2">
    <location>
        <begin position="121"/>
        <end position="146"/>
    </location>
</feature>
<reference evidence="4" key="1">
    <citation type="journal article" date="2019" name="Int. J. Syst. Evol. Microbiol.">
        <title>The Global Catalogue of Microorganisms (GCM) 10K type strain sequencing project: providing services to taxonomists for standard genome sequencing and annotation.</title>
        <authorList>
            <consortium name="The Broad Institute Genomics Platform"/>
            <consortium name="The Broad Institute Genome Sequencing Center for Infectious Disease"/>
            <person name="Wu L."/>
            <person name="Ma J."/>
        </authorList>
    </citation>
    <scope>NUCLEOTIDE SEQUENCE [LARGE SCALE GENOMIC DNA]</scope>
    <source>
        <strain evidence="4">XZYJ18</strain>
    </source>
</reference>
<evidence type="ECO:0000313" key="3">
    <source>
        <dbReference type="EMBL" id="MFC4565433.1"/>
    </source>
</evidence>
<evidence type="ECO:0000313" key="4">
    <source>
        <dbReference type="Proteomes" id="UP001595923"/>
    </source>
</evidence>
<organism evidence="3 4">
    <name type="scientific">Nocardiopsis mangrovi</name>
    <dbReference type="NCBI Taxonomy" id="1179818"/>
    <lineage>
        <taxon>Bacteria</taxon>
        <taxon>Bacillati</taxon>
        <taxon>Actinomycetota</taxon>
        <taxon>Actinomycetes</taxon>
        <taxon>Streptosporangiales</taxon>
        <taxon>Nocardiopsidaceae</taxon>
        <taxon>Nocardiopsis</taxon>
    </lineage>
</organism>
<dbReference type="RefSeq" id="WP_378579390.1">
    <property type="nucleotide sequence ID" value="NZ_JBHSFQ010000037.1"/>
</dbReference>
<keyword evidence="4" id="KW-1185">Reference proteome</keyword>
<dbReference type="SUPFAM" id="SSF82171">
    <property type="entry name" value="DPP6 N-terminal domain-like"/>
    <property type="match status" value="1"/>
</dbReference>
<gene>
    <name evidence="3" type="ORF">ACFO4E_26550</name>
</gene>
<dbReference type="Proteomes" id="UP001595923">
    <property type="component" value="Unassembled WGS sequence"/>
</dbReference>
<sequence length="485" mass="48922">MPTEIRERGGGVMSRDNGAPPHRAPVVLVVSPDERSAEVTIQGHTRVVTGDSPKETRNAALDHAAGYAAHLGTPVLINARDANGAWQLIISPTGVVRAAGGTEIEMAAKRAPGAGRRGRRVVLVTAGGALAIATVAGIGVAAVQMLPGLTPATQVDSGEDPAVTLEARSAPPGFTTQADWRLATLPGTRPGVAADGSAVAFIDPEERITVAGPDGSTLWSADLPLPAGDIEGAPTFVADAQGDLGLAVTGNGTLWQWPAGGGEPAEFELPSGARVTFAGASPLVLGDGAALVPDDGDLRPVAIPSGYGAMLADPGRVLAAVQDGPWRWVGLDGETTEVEPETPEGADDIAEVLTARSDHVIVRWSADDDREVLAVHDSADGSVVAQTPVDPALLDGARWLANGTVAAYGPVVVDIGGGSATVLEGFAPASAAAGFVYGEAAGASIAVGPDADPVNLPADVARPWGVIDGRAVVIADGDLYALSPE</sequence>
<keyword evidence="2" id="KW-0472">Membrane</keyword>
<name>A0ABV9E644_9ACTN</name>
<comment type="caution">
    <text evidence="3">The sequence shown here is derived from an EMBL/GenBank/DDBJ whole genome shotgun (WGS) entry which is preliminary data.</text>
</comment>
<evidence type="ECO:0000256" key="1">
    <source>
        <dbReference type="SAM" id="MobiDB-lite"/>
    </source>
</evidence>